<feature type="compositionally biased region" description="Low complexity" evidence="1">
    <location>
        <begin position="685"/>
        <end position="696"/>
    </location>
</feature>
<gene>
    <name evidence="3" type="ORF">TWF481_002161</name>
</gene>
<dbReference type="Proteomes" id="UP001370758">
    <property type="component" value="Unassembled WGS sequence"/>
</dbReference>
<organism evidence="3 4">
    <name type="scientific">Arthrobotrys musiformis</name>
    <dbReference type="NCBI Taxonomy" id="47236"/>
    <lineage>
        <taxon>Eukaryota</taxon>
        <taxon>Fungi</taxon>
        <taxon>Dikarya</taxon>
        <taxon>Ascomycota</taxon>
        <taxon>Pezizomycotina</taxon>
        <taxon>Orbiliomycetes</taxon>
        <taxon>Orbiliales</taxon>
        <taxon>Orbiliaceae</taxon>
        <taxon>Arthrobotrys</taxon>
    </lineage>
</organism>
<feature type="signal peptide" evidence="2">
    <location>
        <begin position="1"/>
        <end position="21"/>
    </location>
</feature>
<accession>A0AAV9VSD4</accession>
<keyword evidence="2" id="KW-0732">Signal</keyword>
<sequence length="893" mass="99378">MHLSTFFPAALALYQATVVNGWGFRLERNTPDEVAMLEREWYNNKATKGVKKCSAAGSIDGHSVDGFTITNFGPLDEGFREAPEHPKEWRDLLGWMGFWKNKKCDGLPVIIVHFYPVPYTRQTIYFPKLLNVASDLDINDLSVGFYGDIPFGSVWFRGDRQIPQGAAAVCMSPSRGAASAVYEAEFHVFHDAVRVINIGPNNDRSKVDDTDHRWDGSGNLPFLSPDRVVLEIGEDINISANEKTDRGVQVSLGLVASRQGLGPYVTPPQRYQNLLTGADDEDEDEFLEEGRAEIDAFPRGRAMEEERPQAKPDANTAAREELALQQAAYRSLQDQFQAPNGPGSTQASALQNAASMELESLPQDTAPSMSDTEQARSRATAQDLLSTLLERYPNWAQLSQDERRLRYNELQTEIKNRQSGQTITELASNTPNWNELTPVERYRLYKQAGRGVSGQQPQIELERQRETEAERKLREEEIRRQEEEATKRREEEREVRRQTQERRQREEETDNSKAIEDFINFLNRVRANYLRNNPPPPQENPEGDSGSNNPVPQQNAGSGGNVNQNNPRPQNPSGNAGPSRYNPQSQPNIGGSTGQNNSRPPNINPNGNTGPSNPQSQPSFGGNVGQKSYNPRPPNTSGNLNPNDPSFLSGFSGNMGQNNFNWALPNVGGNIGQNGPRPQNIGGTNVNPNNQRPQNPSGGANPNNQQSQRMFGGNPGSRRWEYGSLGPGPRGPGVDYFTSPNVNTGMNSPPFYRDYAGMGFNRPYDLPIRRNDQGGQAANNDQNQDAHGIGAHGTSRIPRPFSQAVDRIINNDFSWAYPDIDPSSNANVNRNNMEEETVVKEEEVLEENLIGVGNGNNGNDWQNDVIWGIPAENLQSDEEEETPAYRFRPNQRR</sequence>
<proteinExistence type="predicted"/>
<keyword evidence="4" id="KW-1185">Reference proteome</keyword>
<feature type="region of interest" description="Disordered" evidence="1">
    <location>
        <begin position="298"/>
        <end position="317"/>
    </location>
</feature>
<feature type="chain" id="PRO_5043575345" evidence="2">
    <location>
        <begin position="22"/>
        <end position="893"/>
    </location>
</feature>
<feature type="compositionally biased region" description="Low complexity" evidence="1">
    <location>
        <begin position="561"/>
        <end position="575"/>
    </location>
</feature>
<dbReference type="AlphaFoldDB" id="A0AAV9VSD4"/>
<feature type="region of interest" description="Disordered" evidence="1">
    <location>
        <begin position="666"/>
        <end position="738"/>
    </location>
</feature>
<reference evidence="3 4" key="1">
    <citation type="submission" date="2023-08" db="EMBL/GenBank/DDBJ databases">
        <authorList>
            <person name="Palmer J.M."/>
        </authorList>
    </citation>
    <scope>NUCLEOTIDE SEQUENCE [LARGE SCALE GENOMIC DNA]</scope>
    <source>
        <strain evidence="3 4">TWF481</strain>
    </source>
</reference>
<feature type="compositionally biased region" description="Polar residues" evidence="1">
    <location>
        <begin position="545"/>
        <end position="556"/>
    </location>
</feature>
<evidence type="ECO:0000313" key="4">
    <source>
        <dbReference type="Proteomes" id="UP001370758"/>
    </source>
</evidence>
<name>A0AAV9VSD4_9PEZI</name>
<feature type="compositionally biased region" description="Low complexity" evidence="1">
    <location>
        <begin position="773"/>
        <end position="786"/>
    </location>
</feature>
<feature type="compositionally biased region" description="Basic and acidic residues" evidence="1">
    <location>
        <begin position="460"/>
        <end position="514"/>
    </location>
</feature>
<evidence type="ECO:0000256" key="1">
    <source>
        <dbReference type="SAM" id="MobiDB-lite"/>
    </source>
</evidence>
<feature type="region of interest" description="Disordered" evidence="1">
    <location>
        <begin position="448"/>
        <end position="514"/>
    </location>
</feature>
<feature type="region of interest" description="Disordered" evidence="1">
    <location>
        <begin position="872"/>
        <end position="893"/>
    </location>
</feature>
<feature type="compositionally biased region" description="Low complexity" evidence="1">
    <location>
        <begin position="600"/>
        <end position="614"/>
    </location>
</feature>
<evidence type="ECO:0000256" key="2">
    <source>
        <dbReference type="SAM" id="SignalP"/>
    </source>
</evidence>
<dbReference type="EMBL" id="JAVHJL010000011">
    <property type="protein sequence ID" value="KAK6496137.1"/>
    <property type="molecule type" value="Genomic_DNA"/>
</dbReference>
<feature type="compositionally biased region" description="Polar residues" evidence="1">
    <location>
        <begin position="697"/>
        <end position="709"/>
    </location>
</feature>
<evidence type="ECO:0000313" key="3">
    <source>
        <dbReference type="EMBL" id="KAK6496137.1"/>
    </source>
</evidence>
<comment type="caution">
    <text evidence="3">The sequence shown here is derived from an EMBL/GenBank/DDBJ whole genome shotgun (WGS) entry which is preliminary data.</text>
</comment>
<protein>
    <submittedName>
        <fullName evidence="3">Uncharacterized protein</fullName>
    </submittedName>
</protein>
<feature type="region of interest" description="Disordered" evidence="1">
    <location>
        <begin position="769"/>
        <end position="798"/>
    </location>
</feature>
<feature type="compositionally biased region" description="Polar residues" evidence="1">
    <location>
        <begin position="581"/>
        <end position="599"/>
    </location>
</feature>
<feature type="compositionally biased region" description="Polar residues" evidence="1">
    <location>
        <begin position="615"/>
        <end position="652"/>
    </location>
</feature>
<feature type="region of interest" description="Disordered" evidence="1">
    <location>
        <begin position="528"/>
        <end position="652"/>
    </location>
</feature>
<feature type="compositionally biased region" description="Basic and acidic residues" evidence="1">
    <location>
        <begin position="298"/>
        <end position="310"/>
    </location>
</feature>